<evidence type="ECO:0000313" key="2">
    <source>
        <dbReference type="EMBL" id="CZR59845.1"/>
    </source>
</evidence>
<feature type="compositionally biased region" description="Low complexity" evidence="1">
    <location>
        <begin position="14"/>
        <end position="25"/>
    </location>
</feature>
<keyword evidence="3" id="KW-1185">Reference proteome</keyword>
<gene>
    <name evidence="2" type="ORF">PAC_09739</name>
</gene>
<dbReference type="AlphaFoldDB" id="A0A1L7X4A3"/>
<feature type="region of interest" description="Disordered" evidence="1">
    <location>
        <begin position="1"/>
        <end position="36"/>
    </location>
</feature>
<dbReference type="OrthoDB" id="10585594at2759"/>
<evidence type="ECO:0000313" key="3">
    <source>
        <dbReference type="Proteomes" id="UP000184330"/>
    </source>
</evidence>
<accession>A0A1L7X4A3</accession>
<protein>
    <submittedName>
        <fullName evidence="2">Uncharacterized protein</fullName>
    </submittedName>
</protein>
<feature type="region of interest" description="Disordered" evidence="1">
    <location>
        <begin position="254"/>
        <end position="275"/>
    </location>
</feature>
<name>A0A1L7X4A3_9HELO</name>
<sequence length="298" mass="33956">MIPLLSERIPTLLPPSSSSSPRPVSQVLHRTQPQSASAEVQTLLPLNQRRCLNLIGTMAPPSPCAEGAYTSVMPQILPLPNAHRLTSHMMGRQVWATYEDICRHASGHEQKLNGEGKKWLTELLAWEMFGNPHFQLPLPRHPSPKHPLLHSLRLLHPNHPPLLRMLRQPLLLSWRLPCPFIRVAKCMNPAENHGDFKYRLGVESTEARFCPECWDEALEKKEMDEWVIVDRQKEKNDIMMGDWMMVLTKTMGMGPGAGRGAEKEERGESRPENRVQMIERRGRGKMIPDVVWELGSFG</sequence>
<evidence type="ECO:0000256" key="1">
    <source>
        <dbReference type="SAM" id="MobiDB-lite"/>
    </source>
</evidence>
<proteinExistence type="predicted"/>
<reference evidence="2 3" key="1">
    <citation type="submission" date="2016-03" db="EMBL/GenBank/DDBJ databases">
        <authorList>
            <person name="Ploux O."/>
        </authorList>
    </citation>
    <scope>NUCLEOTIDE SEQUENCE [LARGE SCALE GENOMIC DNA]</scope>
    <source>
        <strain evidence="2 3">UAMH 11012</strain>
    </source>
</reference>
<feature type="compositionally biased region" description="Basic and acidic residues" evidence="1">
    <location>
        <begin position="260"/>
        <end position="275"/>
    </location>
</feature>
<dbReference type="Proteomes" id="UP000184330">
    <property type="component" value="Unassembled WGS sequence"/>
</dbReference>
<organism evidence="2 3">
    <name type="scientific">Phialocephala subalpina</name>
    <dbReference type="NCBI Taxonomy" id="576137"/>
    <lineage>
        <taxon>Eukaryota</taxon>
        <taxon>Fungi</taxon>
        <taxon>Dikarya</taxon>
        <taxon>Ascomycota</taxon>
        <taxon>Pezizomycotina</taxon>
        <taxon>Leotiomycetes</taxon>
        <taxon>Helotiales</taxon>
        <taxon>Mollisiaceae</taxon>
        <taxon>Phialocephala</taxon>
        <taxon>Phialocephala fortinii species complex</taxon>
    </lineage>
</organism>
<dbReference type="EMBL" id="FJOG01000014">
    <property type="protein sequence ID" value="CZR59845.1"/>
    <property type="molecule type" value="Genomic_DNA"/>
</dbReference>